<dbReference type="EMBL" id="KY000041">
    <property type="protein sequence ID" value="ASK43518.1"/>
    <property type="molecule type" value="Genomic_DNA"/>
</dbReference>
<dbReference type="InterPro" id="IPR050807">
    <property type="entry name" value="TransReg_Diox_bact_type"/>
</dbReference>
<dbReference type="PANTHER" id="PTHR46797">
    <property type="entry name" value="HTH-TYPE TRANSCRIPTIONAL REGULATOR"/>
    <property type="match status" value="1"/>
</dbReference>
<dbReference type="PANTHER" id="PTHR46797:SF1">
    <property type="entry name" value="METHYLPHOSPHONATE SYNTHASE"/>
    <property type="match status" value="1"/>
</dbReference>
<evidence type="ECO:0000259" key="2">
    <source>
        <dbReference type="PROSITE" id="PS50943"/>
    </source>
</evidence>
<dbReference type="SMART" id="SM00530">
    <property type="entry name" value="HTH_XRE"/>
    <property type="match status" value="1"/>
</dbReference>
<dbReference type="AlphaFoldDB" id="A0A2Z2PL92"/>
<proteinExistence type="predicted"/>
<dbReference type="InterPro" id="IPR010982">
    <property type="entry name" value="Lambda_DNA-bd_dom_sf"/>
</dbReference>
<dbReference type="SUPFAM" id="SSF47413">
    <property type="entry name" value="lambda repressor-like DNA-binding domains"/>
    <property type="match status" value="1"/>
</dbReference>
<dbReference type="InterPro" id="IPR001387">
    <property type="entry name" value="Cro/C1-type_HTH"/>
</dbReference>
<geneLocation type="plasmid" evidence="3">
    <name>pTi_CFBP296</name>
</geneLocation>
<dbReference type="InterPro" id="IPR011051">
    <property type="entry name" value="RmlC_Cupin_sf"/>
</dbReference>
<keyword evidence="1 3" id="KW-0238">DNA-binding</keyword>
<dbReference type="GO" id="GO:0003677">
    <property type="term" value="F:DNA binding"/>
    <property type="evidence" value="ECO:0007669"/>
    <property type="project" value="UniProtKB-KW"/>
</dbReference>
<dbReference type="RefSeq" id="WP_172690769.1">
    <property type="nucleotide sequence ID" value="NZ_MK439386.1"/>
</dbReference>
<keyword evidence="3" id="KW-0614">Plasmid</keyword>
<name>A0A2Z2PL92_AGRTU</name>
<organism evidence="3">
    <name type="scientific">Agrobacterium tumefaciens</name>
    <dbReference type="NCBI Taxonomy" id="358"/>
    <lineage>
        <taxon>Bacteria</taxon>
        <taxon>Pseudomonadati</taxon>
        <taxon>Pseudomonadota</taxon>
        <taxon>Alphaproteobacteria</taxon>
        <taxon>Hyphomicrobiales</taxon>
        <taxon>Rhizobiaceae</taxon>
        <taxon>Rhizobium/Agrobacterium group</taxon>
        <taxon>Agrobacterium</taxon>
        <taxon>Agrobacterium tumefaciens complex</taxon>
    </lineage>
</organism>
<dbReference type="Gene3D" id="2.60.120.10">
    <property type="entry name" value="Jelly Rolls"/>
    <property type="match status" value="1"/>
</dbReference>
<evidence type="ECO:0000313" key="3">
    <source>
        <dbReference type="EMBL" id="ASK43518.1"/>
    </source>
</evidence>
<protein>
    <submittedName>
        <fullName evidence="3">DNA-binding protein</fullName>
    </submittedName>
</protein>
<dbReference type="CDD" id="cd02209">
    <property type="entry name" value="cupin_XRE_C"/>
    <property type="match status" value="1"/>
</dbReference>
<accession>A0A2Z2PL92</accession>
<dbReference type="GO" id="GO:0005829">
    <property type="term" value="C:cytosol"/>
    <property type="evidence" value="ECO:0007669"/>
    <property type="project" value="TreeGrafter"/>
</dbReference>
<sequence length="182" mass="19518">MNLKDLVASAIRREREQSGMSLSALATKANLAKSTLSELEAGKGNPSIETLWAIASALEIPFSFLFESASSHSQLIRADAGVALAADSSDFTTVLLNKCPPASRRDLYRLTLRRGSIRNAEPHPRGTIEHIIVISGAVRLGPTGAIEDIGPGDYYRYPGDGPHSYEALSENAVILLALESSR</sequence>
<dbReference type="InterPro" id="IPR014710">
    <property type="entry name" value="RmlC-like_jellyroll"/>
</dbReference>
<dbReference type="GO" id="GO:0003700">
    <property type="term" value="F:DNA-binding transcription factor activity"/>
    <property type="evidence" value="ECO:0007669"/>
    <property type="project" value="TreeGrafter"/>
</dbReference>
<dbReference type="Pfam" id="PF01381">
    <property type="entry name" value="HTH_3"/>
    <property type="match status" value="1"/>
</dbReference>
<dbReference type="CDD" id="cd00093">
    <property type="entry name" value="HTH_XRE"/>
    <property type="match status" value="1"/>
</dbReference>
<reference evidence="3" key="1">
    <citation type="submission" date="2016-10" db="EMBL/GenBank/DDBJ databases">
        <title>Agrobacterium Ti plasmids: Classification based on T-DNA and Vir regions organization.</title>
        <authorList>
            <person name="Nabi N."/>
            <person name="Vial L."/>
            <person name="Ben Hafsa A."/>
            <person name="Chapulliot D."/>
            <person name="Berard A."/>
            <person name="Chauveau A."/>
            <person name="Le Paslier M.-C."/>
            <person name="Harzallah Skhiri F."/>
            <person name="Brunel D."/>
            <person name="Nesme X."/>
            <person name="Chaouachi M."/>
        </authorList>
    </citation>
    <scope>NUCLEOTIDE SEQUENCE</scope>
    <source>
        <strain evidence="3">CFBP296</strain>
        <plasmid evidence="3">pTi_CFBP296</plasmid>
    </source>
</reference>
<dbReference type="Gene3D" id="1.10.260.40">
    <property type="entry name" value="lambda repressor-like DNA-binding domains"/>
    <property type="match status" value="1"/>
</dbReference>
<feature type="domain" description="HTH cro/C1-type" evidence="2">
    <location>
        <begin position="11"/>
        <end position="65"/>
    </location>
</feature>
<dbReference type="SUPFAM" id="SSF51182">
    <property type="entry name" value="RmlC-like cupins"/>
    <property type="match status" value="1"/>
</dbReference>
<dbReference type="PROSITE" id="PS50943">
    <property type="entry name" value="HTH_CROC1"/>
    <property type="match status" value="1"/>
</dbReference>
<evidence type="ECO:0000256" key="1">
    <source>
        <dbReference type="ARBA" id="ARBA00023125"/>
    </source>
</evidence>